<reference evidence="1 2" key="1">
    <citation type="submission" date="2016-02" db="EMBL/GenBank/DDBJ databases">
        <authorList>
            <person name="Wen L."/>
            <person name="He K."/>
            <person name="Yang H."/>
        </authorList>
    </citation>
    <scope>NUCLEOTIDE SEQUENCE [LARGE SCALE GENOMIC DNA]</scope>
    <source>
        <strain evidence="1 2">KLE1704</strain>
    </source>
</reference>
<organism evidence="1">
    <name type="scientific">Bacteroides intestinalis</name>
    <dbReference type="NCBI Taxonomy" id="329854"/>
    <lineage>
        <taxon>Bacteria</taxon>
        <taxon>Pseudomonadati</taxon>
        <taxon>Bacteroidota</taxon>
        <taxon>Bacteroidia</taxon>
        <taxon>Bacteroidales</taxon>
        <taxon>Bacteroidaceae</taxon>
        <taxon>Bacteroides</taxon>
    </lineage>
</organism>
<gene>
    <name evidence="1" type="ORF">HMPREF2531_00343</name>
</gene>
<comment type="caution">
    <text evidence="1">The sequence shown here is derived from an EMBL/GenBank/DDBJ whole genome shotgun (WGS) entry which is preliminary data.</text>
</comment>
<dbReference type="Pfam" id="PF07388">
    <property type="entry name" value="A-2_8-polyST"/>
    <property type="match status" value="1"/>
</dbReference>
<dbReference type="Proteomes" id="UP000070319">
    <property type="component" value="Unassembled WGS sequence"/>
</dbReference>
<evidence type="ECO:0000313" key="2">
    <source>
        <dbReference type="Proteomes" id="UP000070319"/>
    </source>
</evidence>
<dbReference type="RefSeq" id="WP_061433756.1">
    <property type="nucleotide sequence ID" value="NZ_KQ968671.1"/>
</dbReference>
<dbReference type="AlphaFoldDB" id="A0A139LUH0"/>
<dbReference type="EMBL" id="LTDF01000032">
    <property type="protein sequence ID" value="KXT55095.1"/>
    <property type="molecule type" value="Genomic_DNA"/>
</dbReference>
<dbReference type="PATRIC" id="fig|329854.7.peg.346"/>
<evidence type="ECO:0000313" key="1">
    <source>
        <dbReference type="EMBL" id="KXT55095.1"/>
    </source>
</evidence>
<sequence length="388" mass="45048">MIERLKYEELSEFIQKNNINFVASAVTPWHASGVDVSIKSLEDKGVIVNGLVLIEIASLDSIPIINNTHFQNKCCKYYYLEYPLFTTLYIVKNICANIYSALSVEKKVCLDNAIYICSPWSININVYSAICRKIKNKKFHFILYEEGLATYFQCNKFSYSKFFKNHNRPNNILKELLSYGVKAINNWIYTIFTKGLYYSNYNLFYEGDQLCPNSVAIEYYKKILHSKCTDLHNETYNIEPLRESVIICTQAYKRDKIYKDTDISTLKQLIDSLNVKGFKVILKPHPYEKDAATYYSHLNCEIFTNNNISFEYIVTYLKGDIKALISFSSTVLVTAKLFYNINAIALTNIVEIENYGQYIQEELMSFRDTFSWLVPSPSSIKELINIIK</sequence>
<accession>A0A139LUH0</accession>
<dbReference type="InterPro" id="IPR010866">
    <property type="entry name" value="A-2_8-polyST"/>
</dbReference>
<protein>
    <submittedName>
        <fullName evidence="1">Uncharacterized protein</fullName>
    </submittedName>
</protein>
<name>A0A139LUH0_9BACE</name>
<proteinExistence type="predicted"/>